<dbReference type="AlphaFoldDB" id="A0A075GF29"/>
<reference evidence="1" key="1">
    <citation type="journal article" date="2014" name="Genome Biol. Evol.">
        <title>Pangenome evidence for extensive interdomain horizontal transfer affecting lineage core and shell genes in uncultured planktonic thaumarchaeota and euryarchaeota.</title>
        <authorList>
            <person name="Deschamps P."/>
            <person name="Zivanovic Y."/>
            <person name="Moreira D."/>
            <person name="Rodriguez-Valera F."/>
            <person name="Lopez-Garcia P."/>
        </authorList>
    </citation>
    <scope>NUCLEOTIDE SEQUENCE</scope>
</reference>
<protein>
    <recommendedName>
        <fullName evidence="2">Blue (Type1) copper domain-containing protein</fullName>
    </recommendedName>
</protein>
<organism evidence="1">
    <name type="scientific">uncultured marine thaumarchaeote KM3_150_B03</name>
    <dbReference type="NCBI Taxonomy" id="1456015"/>
    <lineage>
        <taxon>Archaea</taxon>
        <taxon>Nitrososphaerota</taxon>
        <taxon>environmental samples</taxon>
    </lineage>
</organism>
<proteinExistence type="predicted"/>
<evidence type="ECO:0008006" key="2">
    <source>
        <dbReference type="Google" id="ProtNLM"/>
    </source>
</evidence>
<dbReference type="EMBL" id="KF900632">
    <property type="protein sequence ID" value="AIF01835.1"/>
    <property type="molecule type" value="Genomic_DNA"/>
</dbReference>
<accession>A0A075GF29</accession>
<sequence length="236" mass="26446">MRVLYFSIFIFLVSVMIIPNAFASHDSDKQWGTISVDIPILELPYTSTDNPQPKKIKIFGTVEEPRSSAYVDMIITEPDGETYPVRIRVSGQGNYENFILICCNAVGKYSVSAEWKGYHIGNVTFDVVAKPKPQTITSPTPTAEPVTVIPDWIKIHAGWWAEGHIDDFTYLLGIQYLIKEGIMVIPPTETIESSGSQEVPEWIKNNAGWWAEGHIDDFTYVSGIQYLVKVGTIKVS</sequence>
<evidence type="ECO:0000313" key="1">
    <source>
        <dbReference type="EMBL" id="AIF01835.1"/>
    </source>
</evidence>
<name>A0A075GF29_9ARCH</name>